<gene>
    <name evidence="5" type="ORF">RJ639_020921</name>
</gene>
<keyword evidence="6" id="KW-1185">Reference proteome</keyword>
<evidence type="ECO:0008006" key="7">
    <source>
        <dbReference type="Google" id="ProtNLM"/>
    </source>
</evidence>
<dbReference type="Pfam" id="PF12552">
    <property type="entry name" value="DUF3741"/>
    <property type="match status" value="1"/>
</dbReference>
<accession>A0AA88V4Q3</accession>
<reference evidence="5" key="1">
    <citation type="submission" date="2022-12" db="EMBL/GenBank/DDBJ databases">
        <title>Draft genome assemblies for two species of Escallonia (Escalloniales).</title>
        <authorList>
            <person name="Chanderbali A."/>
            <person name="Dervinis C."/>
            <person name="Anghel I."/>
            <person name="Soltis D."/>
            <person name="Soltis P."/>
            <person name="Zapata F."/>
        </authorList>
    </citation>
    <scope>NUCLEOTIDE SEQUENCE</scope>
    <source>
        <strain evidence="5">UCBG64.0493</strain>
        <tissue evidence="5">Leaf</tissue>
    </source>
</reference>
<evidence type="ECO:0000259" key="4">
    <source>
        <dbReference type="Pfam" id="PF14309"/>
    </source>
</evidence>
<sequence>MDQTLQAEVSGGGRIDKSVGGAEEEDHLPGKKAALHDVREEVERVEEDGSEDSILASARRLSGTLHVELIGDPGSSTTSTDGEMQKNVNAETDNSLIEGKIGESSLVNKSSVKSRIRTFIAEEMSKRRSRHHRSSSYPTRLSLTRTTSIHHLEPSDLDTPDELGLHAKSPRAHEESSTKNRKCVLCATMLAVSYLTQGNVDEQGEKLANNHTSFQDNVERTQQKLTCAEETIRDTSVLESEQFLDALDIFNMRKDLFMKILLDPSSPLAQNLLNHRAQNSKIGLTKSVSFPMAGSAGKRTVMPRTFKSKPGGECYAAKEEQLQVGNRACIPPESEFTQTAGHSLPLIAGCNEEGNIKQILPRPASPENPYRGSPGGLKNRRDNKRVIKRFKNLRQKIKDAIRESRKERHRIVMDAVFDKIPYGRRSFKDVEEDIVSKKRGKYSPGSSFGSDQFSAIGKGGRPCIRRTSSFNESLDTYNRLYESSFNRDAKYHIFQRLKLRSEETPSPVETPMSIGRIRSLPDLRSYFLLQSEDSPGSSGTPSRIMVGGNVRRGRSKFDEIKAPCFSLGSENHFQLDGYAESEDQENLLESGKTEKDLDNVTTGENASPPVKENEIKLNEGTKLSESIPNPMLQSSCEEDKTDPSSFSTPDDSKLTPSYHSVDGTDSLANQERKSSNDSATRVDNLSDVQKVECPVKPHYRSNLLQEATKDIAEFNYVRGVLELSGFGGNEFHGAWHSSEQPLDPLLFEEVECCLIDETHTRFNEEGIKSNHLLLFDLINEVLLDIHAKSFTYYPMHLTCHSHVRSMPMGYHVLEEVWASISEYLSWRPELDQSLDDSLCRDLAKGDGWMNLQFDAECVWLEVEAMIFGDILEEII</sequence>
<dbReference type="InterPro" id="IPR025486">
    <property type="entry name" value="DUF4378"/>
</dbReference>
<feature type="compositionally biased region" description="Polar residues" evidence="2">
    <location>
        <begin position="137"/>
        <end position="149"/>
    </location>
</feature>
<feature type="domain" description="DUF4378" evidence="4">
    <location>
        <begin position="713"/>
        <end position="873"/>
    </location>
</feature>
<dbReference type="EMBL" id="JAVXUP010002683">
    <property type="protein sequence ID" value="KAK3001962.1"/>
    <property type="molecule type" value="Genomic_DNA"/>
</dbReference>
<proteinExistence type="predicted"/>
<protein>
    <recommendedName>
        <fullName evidence="7">DUF4378 domain-containing protein</fullName>
    </recommendedName>
</protein>
<dbReference type="PANTHER" id="PTHR47071">
    <property type="entry name" value="PROTEIN TRM32"/>
    <property type="match status" value="1"/>
</dbReference>
<evidence type="ECO:0000256" key="2">
    <source>
        <dbReference type="SAM" id="MobiDB-lite"/>
    </source>
</evidence>
<dbReference type="PANTHER" id="PTHR47071:SF9">
    <property type="entry name" value="TRM32-LIKE PROTEIN (DUF3741)"/>
    <property type="match status" value="1"/>
</dbReference>
<name>A0AA88V4Q3_9ASTE</name>
<feature type="compositionally biased region" description="Polar residues" evidence="2">
    <location>
        <begin position="621"/>
        <end position="635"/>
    </location>
</feature>
<dbReference type="Proteomes" id="UP001188597">
    <property type="component" value="Unassembled WGS sequence"/>
</dbReference>
<evidence type="ECO:0000256" key="1">
    <source>
        <dbReference type="SAM" id="Coils"/>
    </source>
</evidence>
<feature type="region of interest" description="Disordered" evidence="2">
    <location>
        <begin position="580"/>
        <end position="683"/>
    </location>
</feature>
<feature type="region of interest" description="Disordered" evidence="2">
    <location>
        <begin position="1"/>
        <end position="53"/>
    </location>
</feature>
<evidence type="ECO:0000313" key="5">
    <source>
        <dbReference type="EMBL" id="KAK3001962.1"/>
    </source>
</evidence>
<keyword evidence="1" id="KW-0175">Coiled coil</keyword>
<feature type="domain" description="DUF3741" evidence="3">
    <location>
        <begin position="223"/>
        <end position="266"/>
    </location>
</feature>
<dbReference type="InterPro" id="IPR022212">
    <property type="entry name" value="DUF3741"/>
</dbReference>
<evidence type="ECO:0000313" key="6">
    <source>
        <dbReference type="Proteomes" id="UP001188597"/>
    </source>
</evidence>
<feature type="region of interest" description="Disordered" evidence="2">
    <location>
        <begin position="123"/>
        <end position="178"/>
    </location>
</feature>
<dbReference type="AlphaFoldDB" id="A0AA88V4Q3"/>
<dbReference type="Pfam" id="PF14309">
    <property type="entry name" value="DUF4378"/>
    <property type="match status" value="1"/>
</dbReference>
<evidence type="ECO:0000259" key="3">
    <source>
        <dbReference type="Pfam" id="PF12552"/>
    </source>
</evidence>
<comment type="caution">
    <text evidence="5">The sequence shown here is derived from an EMBL/GenBank/DDBJ whole genome shotgun (WGS) entry which is preliminary data.</text>
</comment>
<dbReference type="InterPro" id="IPR044257">
    <property type="entry name" value="TRM32-like"/>
</dbReference>
<feature type="coiled-coil region" evidence="1">
    <location>
        <begin position="383"/>
        <end position="410"/>
    </location>
</feature>
<feature type="region of interest" description="Disordered" evidence="2">
    <location>
        <begin position="359"/>
        <end position="382"/>
    </location>
</feature>
<organism evidence="5 6">
    <name type="scientific">Escallonia herrerae</name>
    <dbReference type="NCBI Taxonomy" id="1293975"/>
    <lineage>
        <taxon>Eukaryota</taxon>
        <taxon>Viridiplantae</taxon>
        <taxon>Streptophyta</taxon>
        <taxon>Embryophyta</taxon>
        <taxon>Tracheophyta</taxon>
        <taxon>Spermatophyta</taxon>
        <taxon>Magnoliopsida</taxon>
        <taxon>eudicotyledons</taxon>
        <taxon>Gunneridae</taxon>
        <taxon>Pentapetalae</taxon>
        <taxon>asterids</taxon>
        <taxon>campanulids</taxon>
        <taxon>Escalloniales</taxon>
        <taxon>Escalloniaceae</taxon>
        <taxon>Escallonia</taxon>
    </lineage>
</organism>